<organism evidence="1 2">
    <name type="scientific">Portunus trituberculatus</name>
    <name type="common">Swimming crab</name>
    <name type="synonym">Neptunus trituberculatus</name>
    <dbReference type="NCBI Taxonomy" id="210409"/>
    <lineage>
        <taxon>Eukaryota</taxon>
        <taxon>Metazoa</taxon>
        <taxon>Ecdysozoa</taxon>
        <taxon>Arthropoda</taxon>
        <taxon>Crustacea</taxon>
        <taxon>Multicrustacea</taxon>
        <taxon>Malacostraca</taxon>
        <taxon>Eumalacostraca</taxon>
        <taxon>Eucarida</taxon>
        <taxon>Decapoda</taxon>
        <taxon>Pleocyemata</taxon>
        <taxon>Brachyura</taxon>
        <taxon>Eubrachyura</taxon>
        <taxon>Portunoidea</taxon>
        <taxon>Portunidae</taxon>
        <taxon>Portuninae</taxon>
        <taxon>Portunus</taxon>
    </lineage>
</organism>
<evidence type="ECO:0000313" key="2">
    <source>
        <dbReference type="Proteomes" id="UP000324222"/>
    </source>
</evidence>
<keyword evidence="2" id="KW-1185">Reference proteome</keyword>
<sequence>MAVSYQPRLPSPCLAFPLLASPPHHLTCSATQELPSREDEAAEGMGGDRRGYYLCIVGVLERFTWQASGSTGDSGGA</sequence>
<gene>
    <name evidence="1" type="ORF">E2C01_010962</name>
</gene>
<evidence type="ECO:0000313" key="1">
    <source>
        <dbReference type="EMBL" id="MPC18089.1"/>
    </source>
</evidence>
<name>A0A5B7DA58_PORTR</name>
<dbReference type="Proteomes" id="UP000324222">
    <property type="component" value="Unassembled WGS sequence"/>
</dbReference>
<reference evidence="1 2" key="1">
    <citation type="submission" date="2019-05" db="EMBL/GenBank/DDBJ databases">
        <title>Another draft genome of Portunus trituberculatus and its Hox gene families provides insights of decapod evolution.</title>
        <authorList>
            <person name="Jeong J.-H."/>
            <person name="Song I."/>
            <person name="Kim S."/>
            <person name="Choi T."/>
            <person name="Kim D."/>
            <person name="Ryu S."/>
            <person name="Kim W."/>
        </authorList>
    </citation>
    <scope>NUCLEOTIDE SEQUENCE [LARGE SCALE GENOMIC DNA]</scope>
    <source>
        <tissue evidence="1">Muscle</tissue>
    </source>
</reference>
<protein>
    <submittedName>
        <fullName evidence="1">Uncharacterized protein</fullName>
    </submittedName>
</protein>
<dbReference type="EMBL" id="VSRR010000645">
    <property type="protein sequence ID" value="MPC18089.1"/>
    <property type="molecule type" value="Genomic_DNA"/>
</dbReference>
<dbReference type="AlphaFoldDB" id="A0A5B7DA58"/>
<proteinExistence type="predicted"/>
<comment type="caution">
    <text evidence="1">The sequence shown here is derived from an EMBL/GenBank/DDBJ whole genome shotgun (WGS) entry which is preliminary data.</text>
</comment>
<accession>A0A5B7DA58</accession>